<proteinExistence type="inferred from homology"/>
<dbReference type="GO" id="GO:0005524">
    <property type="term" value="F:ATP binding"/>
    <property type="evidence" value="ECO:0007669"/>
    <property type="project" value="UniProtKB-UniRule"/>
</dbReference>
<dbReference type="PANTHER" id="PTHR48102">
    <property type="entry name" value="ATP-DEPENDENT CLP PROTEASE ATP-BINDING SUBUNIT CLPX-LIKE, MITOCHONDRIAL-RELATED"/>
    <property type="match status" value="1"/>
</dbReference>
<keyword evidence="1 6" id="KW-0479">Metal-binding</keyword>
<accession>A0A926IAT6</accession>
<dbReference type="CDD" id="cd19497">
    <property type="entry name" value="RecA-like_ClpX"/>
    <property type="match status" value="1"/>
</dbReference>
<comment type="subunit">
    <text evidence="6">Component of the ClpX-ClpP complex. Forms a hexameric ring that, in the presence of ATP, binds to fourteen ClpP subunits assembled into a disk-like structure with a central cavity, resembling the structure of eukaryotic proteasomes.</text>
</comment>
<feature type="domain" description="ClpX-type ZB" evidence="8">
    <location>
        <begin position="1"/>
        <end position="53"/>
    </location>
</feature>
<dbReference type="Pfam" id="PF10431">
    <property type="entry name" value="ClpB_D2-small"/>
    <property type="match status" value="1"/>
</dbReference>
<dbReference type="SMART" id="SM00382">
    <property type="entry name" value="AAA"/>
    <property type="match status" value="1"/>
</dbReference>
<dbReference type="RefSeq" id="WP_262396650.1">
    <property type="nucleotide sequence ID" value="NZ_JACRTC010000001.1"/>
</dbReference>
<evidence type="ECO:0000313" key="10">
    <source>
        <dbReference type="Proteomes" id="UP000660861"/>
    </source>
</evidence>
<dbReference type="InterPro" id="IPR050052">
    <property type="entry name" value="ATP-dep_Clp_protease_ClpX"/>
</dbReference>
<organism evidence="9 10">
    <name type="scientific">Zongyangia hominis</name>
    <dbReference type="NCBI Taxonomy" id="2763677"/>
    <lineage>
        <taxon>Bacteria</taxon>
        <taxon>Bacillati</taxon>
        <taxon>Bacillota</taxon>
        <taxon>Clostridia</taxon>
        <taxon>Eubacteriales</taxon>
        <taxon>Oscillospiraceae</taxon>
        <taxon>Zongyangia</taxon>
    </lineage>
</organism>
<dbReference type="GO" id="GO:0016887">
    <property type="term" value="F:ATP hydrolysis activity"/>
    <property type="evidence" value="ECO:0007669"/>
    <property type="project" value="InterPro"/>
</dbReference>
<gene>
    <name evidence="6 9" type="primary">clpX</name>
    <name evidence="9" type="ORF">H8709_01740</name>
</gene>
<evidence type="ECO:0000256" key="4">
    <source>
        <dbReference type="ARBA" id="ARBA00022840"/>
    </source>
</evidence>
<dbReference type="NCBIfam" id="NF003745">
    <property type="entry name" value="PRK05342.1"/>
    <property type="match status" value="1"/>
</dbReference>
<dbReference type="InterPro" id="IPR038366">
    <property type="entry name" value="Znf_CppX_C4_sf"/>
</dbReference>
<evidence type="ECO:0000256" key="1">
    <source>
        <dbReference type="ARBA" id="ARBA00022723"/>
    </source>
</evidence>
<dbReference type="Pfam" id="PF06689">
    <property type="entry name" value="zf-C4_ClpX"/>
    <property type="match status" value="1"/>
</dbReference>
<evidence type="ECO:0000259" key="8">
    <source>
        <dbReference type="PROSITE" id="PS51902"/>
    </source>
</evidence>
<feature type="binding site" evidence="6 7">
    <location>
        <position position="12"/>
    </location>
    <ligand>
        <name>Zn(2+)</name>
        <dbReference type="ChEBI" id="CHEBI:29105"/>
    </ligand>
</feature>
<dbReference type="FunFam" id="3.40.50.300:FF:000005">
    <property type="entry name" value="ATP-dependent Clp protease ATP-binding subunit ClpX"/>
    <property type="match status" value="1"/>
</dbReference>
<dbReference type="Pfam" id="PF07724">
    <property type="entry name" value="AAA_2"/>
    <property type="match status" value="1"/>
</dbReference>
<dbReference type="SMART" id="SM01086">
    <property type="entry name" value="ClpB_D2-small"/>
    <property type="match status" value="1"/>
</dbReference>
<keyword evidence="5 6" id="KW-0143">Chaperone</keyword>
<dbReference type="InterPro" id="IPR003593">
    <property type="entry name" value="AAA+_ATPase"/>
</dbReference>
<comment type="function">
    <text evidence="6">ATP-dependent specificity component of the Clp protease. It directs the protease to specific substrates. Can perform chaperone functions in the absence of ClpP.</text>
</comment>
<keyword evidence="4 6" id="KW-0067">ATP-binding</keyword>
<feature type="binding site" evidence="6 7">
    <location>
        <position position="15"/>
    </location>
    <ligand>
        <name>Zn(2+)</name>
        <dbReference type="ChEBI" id="CHEBI:29105"/>
    </ligand>
</feature>
<evidence type="ECO:0000256" key="6">
    <source>
        <dbReference type="HAMAP-Rule" id="MF_00175"/>
    </source>
</evidence>
<dbReference type="GO" id="GO:0046983">
    <property type="term" value="F:protein dimerization activity"/>
    <property type="evidence" value="ECO:0007669"/>
    <property type="project" value="UniProtKB-UniRule"/>
</dbReference>
<reference evidence="9" key="1">
    <citation type="submission" date="2020-08" db="EMBL/GenBank/DDBJ databases">
        <title>Genome public.</title>
        <authorList>
            <person name="Liu C."/>
            <person name="Sun Q."/>
        </authorList>
    </citation>
    <scope>NUCLEOTIDE SEQUENCE</scope>
    <source>
        <strain evidence="9">NSJ-54</strain>
    </source>
</reference>
<dbReference type="HAMAP" id="MF_00175">
    <property type="entry name" value="ClpX"/>
    <property type="match status" value="1"/>
</dbReference>
<evidence type="ECO:0000256" key="7">
    <source>
        <dbReference type="PROSITE-ProRule" id="PRU01250"/>
    </source>
</evidence>
<dbReference type="GO" id="GO:0008270">
    <property type="term" value="F:zinc ion binding"/>
    <property type="evidence" value="ECO:0007669"/>
    <property type="project" value="UniProtKB-UniRule"/>
</dbReference>
<dbReference type="SMART" id="SM00994">
    <property type="entry name" value="zf-C4_ClpX"/>
    <property type="match status" value="1"/>
</dbReference>
<dbReference type="FunFam" id="1.10.8.60:FF:000002">
    <property type="entry name" value="ATP-dependent Clp protease ATP-binding subunit ClpX"/>
    <property type="match status" value="1"/>
</dbReference>
<feature type="binding site" evidence="6">
    <location>
        <begin position="122"/>
        <end position="129"/>
    </location>
    <ligand>
        <name>ATP</name>
        <dbReference type="ChEBI" id="CHEBI:30616"/>
    </ligand>
</feature>
<evidence type="ECO:0000256" key="2">
    <source>
        <dbReference type="ARBA" id="ARBA00022741"/>
    </source>
</evidence>
<sequence length="438" mass="48280">MPRNDDGRTVRCSFCGKTQDQVRRLIAGPGVYICNECIDLCQSVMQDEGLARRNKPVREEIDITIPKPQEIKAILDEYVIGQEEAKIALSIAVYNHYKRIYFGGGENDGVELQKSNVLLLGPTGVGKTLLAQTLAKILNVPFAIADATTLTEAGYVGEDVENILLRLIQAADYDIEKAEHGIIYIDEIDKITRKSENPSITRDVSGEGVQQALLKILEGTVSNVPPQGGRKHPQQEFIQIDTSNILFICGGAFEGIDKIIERRVSTSSIGFGAKIRTSADKETDNLIAQVIPHDLVKYGMIPELVGRIPVITTLQALDAPSLVRILSEPKNAVLKQYKRLFELDGIDLQFEPGALQAIADQAIQSKTGARGLRTIMERVLQPMMYESPSDCTIEEIVISEGCVKEGAQPEIVYNPNKKPMKLQLPADRAMKPRKDSVS</sequence>
<dbReference type="PROSITE" id="PS51902">
    <property type="entry name" value="CLPX_ZB"/>
    <property type="match status" value="1"/>
</dbReference>
<keyword evidence="9" id="KW-0645">Protease</keyword>
<dbReference type="Gene3D" id="3.40.50.300">
    <property type="entry name" value="P-loop containing nucleotide triphosphate hydrolases"/>
    <property type="match status" value="1"/>
</dbReference>
<dbReference type="GO" id="GO:0051082">
    <property type="term" value="F:unfolded protein binding"/>
    <property type="evidence" value="ECO:0007669"/>
    <property type="project" value="UniProtKB-UniRule"/>
</dbReference>
<feature type="binding site" evidence="6 7">
    <location>
        <position position="37"/>
    </location>
    <ligand>
        <name>Zn(2+)</name>
        <dbReference type="ChEBI" id="CHEBI:29105"/>
    </ligand>
</feature>
<dbReference type="Proteomes" id="UP000660861">
    <property type="component" value="Unassembled WGS sequence"/>
</dbReference>
<dbReference type="Gene3D" id="6.20.220.10">
    <property type="entry name" value="ClpX chaperone, C4-type zinc finger domain"/>
    <property type="match status" value="1"/>
</dbReference>
<dbReference type="GO" id="GO:0008233">
    <property type="term" value="F:peptidase activity"/>
    <property type="evidence" value="ECO:0007669"/>
    <property type="project" value="UniProtKB-KW"/>
</dbReference>
<dbReference type="NCBIfam" id="TIGR00382">
    <property type="entry name" value="clpX"/>
    <property type="match status" value="1"/>
</dbReference>
<dbReference type="EMBL" id="JACRTC010000001">
    <property type="protein sequence ID" value="MBC8569553.1"/>
    <property type="molecule type" value="Genomic_DNA"/>
</dbReference>
<protein>
    <recommendedName>
        <fullName evidence="6">ATP-dependent Clp protease ATP-binding subunit ClpX</fullName>
    </recommendedName>
</protein>
<dbReference type="GO" id="GO:0051603">
    <property type="term" value="P:proteolysis involved in protein catabolic process"/>
    <property type="evidence" value="ECO:0007669"/>
    <property type="project" value="TreeGrafter"/>
</dbReference>
<dbReference type="GO" id="GO:0051301">
    <property type="term" value="P:cell division"/>
    <property type="evidence" value="ECO:0007669"/>
    <property type="project" value="TreeGrafter"/>
</dbReference>
<feature type="binding site" evidence="6 7">
    <location>
        <position position="34"/>
    </location>
    <ligand>
        <name>Zn(2+)</name>
        <dbReference type="ChEBI" id="CHEBI:29105"/>
    </ligand>
</feature>
<comment type="similarity">
    <text evidence="6 7">Belongs to the ClpX chaperone family.</text>
</comment>
<dbReference type="InterPro" id="IPR003959">
    <property type="entry name" value="ATPase_AAA_core"/>
</dbReference>
<dbReference type="SUPFAM" id="SSF57716">
    <property type="entry name" value="Glucocorticoid receptor-like (DNA-binding domain)"/>
    <property type="match status" value="1"/>
</dbReference>
<evidence type="ECO:0000256" key="3">
    <source>
        <dbReference type="ARBA" id="ARBA00022833"/>
    </source>
</evidence>
<dbReference type="Gene3D" id="1.10.8.60">
    <property type="match status" value="1"/>
</dbReference>
<dbReference type="InterPro" id="IPR027417">
    <property type="entry name" value="P-loop_NTPase"/>
</dbReference>
<dbReference type="InterPro" id="IPR059188">
    <property type="entry name" value="Znf_CLPX-like"/>
</dbReference>
<evidence type="ECO:0000313" key="9">
    <source>
        <dbReference type="EMBL" id="MBC8569553.1"/>
    </source>
</evidence>
<dbReference type="InterPro" id="IPR010603">
    <property type="entry name" value="Znf_CppX_C4"/>
</dbReference>
<keyword evidence="2 6" id="KW-0547">Nucleotide-binding</keyword>
<name>A0A926IAT6_9FIRM</name>
<dbReference type="InterPro" id="IPR046425">
    <property type="entry name" value="ClpX_bact"/>
</dbReference>
<keyword evidence="9" id="KW-0378">Hydrolase</keyword>
<dbReference type="SUPFAM" id="SSF52540">
    <property type="entry name" value="P-loop containing nucleoside triphosphate hydrolases"/>
    <property type="match status" value="1"/>
</dbReference>
<keyword evidence="3 6" id="KW-0862">Zinc</keyword>
<dbReference type="AlphaFoldDB" id="A0A926IAT6"/>
<dbReference type="GO" id="GO:0140662">
    <property type="term" value="F:ATP-dependent protein folding chaperone"/>
    <property type="evidence" value="ECO:0007669"/>
    <property type="project" value="InterPro"/>
</dbReference>
<dbReference type="InterPro" id="IPR004487">
    <property type="entry name" value="Clp_protease_ATP-bd_su_ClpX"/>
</dbReference>
<keyword evidence="10" id="KW-1185">Reference proteome</keyword>
<dbReference type="InterPro" id="IPR019489">
    <property type="entry name" value="Clp_ATPase_C"/>
</dbReference>
<dbReference type="PANTHER" id="PTHR48102:SF7">
    <property type="entry name" value="ATP-DEPENDENT CLP PROTEASE ATP-BINDING SUBUNIT CLPX-LIKE, MITOCHONDRIAL"/>
    <property type="match status" value="1"/>
</dbReference>
<dbReference type="GO" id="GO:0009376">
    <property type="term" value="C:HslUV protease complex"/>
    <property type="evidence" value="ECO:0007669"/>
    <property type="project" value="TreeGrafter"/>
</dbReference>
<comment type="caution">
    <text evidence="9">The sequence shown here is derived from an EMBL/GenBank/DDBJ whole genome shotgun (WGS) entry which is preliminary data.</text>
</comment>
<evidence type="ECO:0000256" key="5">
    <source>
        <dbReference type="ARBA" id="ARBA00023186"/>
    </source>
</evidence>